<feature type="transmembrane region" description="Helical" evidence="6">
    <location>
        <begin position="284"/>
        <end position="308"/>
    </location>
</feature>
<dbReference type="EMBL" id="QFYP01000001">
    <property type="protein sequence ID" value="RAK61642.1"/>
    <property type="molecule type" value="Genomic_DNA"/>
</dbReference>
<dbReference type="SUPFAM" id="SSF103473">
    <property type="entry name" value="MFS general substrate transporter"/>
    <property type="match status" value="1"/>
</dbReference>
<feature type="transmembrane region" description="Helical" evidence="6">
    <location>
        <begin position="345"/>
        <end position="363"/>
    </location>
</feature>
<dbReference type="GO" id="GO:0016020">
    <property type="term" value="C:membrane"/>
    <property type="evidence" value="ECO:0007669"/>
    <property type="project" value="UniProtKB-SubCell"/>
</dbReference>
<dbReference type="InterPro" id="IPR036259">
    <property type="entry name" value="MFS_trans_sf"/>
</dbReference>
<comment type="subcellular location">
    <subcellularLocation>
        <location evidence="1">Membrane</location>
        <topology evidence="1">Multi-pass membrane protein</topology>
    </subcellularLocation>
</comment>
<evidence type="ECO:0000259" key="7">
    <source>
        <dbReference type="PROSITE" id="PS50850"/>
    </source>
</evidence>
<dbReference type="InterPro" id="IPR011701">
    <property type="entry name" value="MFS"/>
</dbReference>
<dbReference type="Proteomes" id="UP000249842">
    <property type="component" value="Unassembled WGS sequence"/>
</dbReference>
<feature type="transmembrane region" description="Helical" evidence="6">
    <location>
        <begin position="470"/>
        <end position="492"/>
    </location>
</feature>
<evidence type="ECO:0000256" key="5">
    <source>
        <dbReference type="ARBA" id="ARBA00023136"/>
    </source>
</evidence>
<dbReference type="InterPro" id="IPR020846">
    <property type="entry name" value="MFS_dom"/>
</dbReference>
<accession>A0A328B2G8</accession>
<dbReference type="CDD" id="cd17328">
    <property type="entry name" value="MFS_spinster_like"/>
    <property type="match status" value="1"/>
</dbReference>
<evidence type="ECO:0000256" key="3">
    <source>
        <dbReference type="ARBA" id="ARBA00022692"/>
    </source>
</evidence>
<name>A0A328B2G8_9CAUL</name>
<feature type="transmembrane region" description="Helical" evidence="6">
    <location>
        <begin position="320"/>
        <end position="339"/>
    </location>
</feature>
<feature type="domain" description="Major facilitator superfamily (MFS) profile" evidence="7">
    <location>
        <begin position="21"/>
        <end position="435"/>
    </location>
</feature>
<feature type="transmembrane region" description="Helical" evidence="6">
    <location>
        <begin position="88"/>
        <end position="115"/>
    </location>
</feature>
<dbReference type="Gene3D" id="1.20.1250.20">
    <property type="entry name" value="MFS general substrate transporter like domains"/>
    <property type="match status" value="1"/>
</dbReference>
<evidence type="ECO:0000313" key="8">
    <source>
        <dbReference type="EMBL" id="RAK61642.1"/>
    </source>
</evidence>
<dbReference type="PANTHER" id="PTHR23505:SF79">
    <property type="entry name" value="PROTEIN SPINSTER"/>
    <property type="match status" value="1"/>
</dbReference>
<sequence>MPAGAAAPSRVYFSDGYKRLVLGLLVTAYTFNFIDRTIIATIGQAIKVDLKITDTQLGLLGGLYFALLYTLLGIPIARLAERFSRVNIIAAAVVIWSAFTALCGTAGSFTALAAYRFGVGVGEAGLSPPAHSLISDYFEPKKRASALSVYSFGIPLGTMFGAVAGGWLAQNFSWRVAFMLVGLPGVLIAVAIKVLVKEPPRGHSEPDAVALEGVAPPLEAVVEPAAPGRGLGGELSETWAVIRTLFGKWPVANMVLGVTLVSFAGYGSGQFIPPYFIRAFGLNYAQVGLIVGLVGGLSSGLGTLVGGFLTDRLARRSARWYALTPAIGLTIAAPIYISVYLQSSWQAAAMILLVPGIFAYTYLGPTFGVVQNMVETRRRATATALLFFFLNLLALGGGPPFTGWVIDHFAAFHLAHPDMPGLGQAVAGFFGADRAAYQAACPGGVAAHGAAPELAAACKGSLVLATRQGIIVALCFILWGALHYFLASFGLVEALARARADRGEGD</sequence>
<gene>
    <name evidence="8" type="ORF">DJ021_01210</name>
</gene>
<feature type="transmembrane region" description="Helical" evidence="6">
    <location>
        <begin position="20"/>
        <end position="45"/>
    </location>
</feature>
<keyword evidence="3 6" id="KW-0812">Transmembrane</keyword>
<keyword evidence="5 6" id="KW-0472">Membrane</keyword>
<evidence type="ECO:0000256" key="1">
    <source>
        <dbReference type="ARBA" id="ARBA00004141"/>
    </source>
</evidence>
<dbReference type="OrthoDB" id="7497327at2"/>
<dbReference type="InterPro" id="IPR044770">
    <property type="entry name" value="MFS_spinster-like"/>
</dbReference>
<proteinExistence type="predicted"/>
<evidence type="ECO:0000256" key="6">
    <source>
        <dbReference type="SAM" id="Phobius"/>
    </source>
</evidence>
<keyword evidence="2" id="KW-0813">Transport</keyword>
<organism evidence="8 9">
    <name type="scientific">Phenylobacterium hankyongense</name>
    <dbReference type="NCBI Taxonomy" id="1813876"/>
    <lineage>
        <taxon>Bacteria</taxon>
        <taxon>Pseudomonadati</taxon>
        <taxon>Pseudomonadota</taxon>
        <taxon>Alphaproteobacteria</taxon>
        <taxon>Caulobacterales</taxon>
        <taxon>Caulobacteraceae</taxon>
        <taxon>Phenylobacterium</taxon>
    </lineage>
</organism>
<dbReference type="AlphaFoldDB" id="A0A328B2G8"/>
<dbReference type="PANTHER" id="PTHR23505">
    <property type="entry name" value="SPINSTER"/>
    <property type="match status" value="1"/>
</dbReference>
<evidence type="ECO:0000313" key="9">
    <source>
        <dbReference type="Proteomes" id="UP000249842"/>
    </source>
</evidence>
<feature type="transmembrane region" description="Helical" evidence="6">
    <location>
        <begin position="384"/>
        <end position="406"/>
    </location>
</feature>
<evidence type="ECO:0000256" key="2">
    <source>
        <dbReference type="ARBA" id="ARBA00022448"/>
    </source>
</evidence>
<dbReference type="PROSITE" id="PS50850">
    <property type="entry name" value="MFS"/>
    <property type="match status" value="1"/>
</dbReference>
<dbReference type="GO" id="GO:0022857">
    <property type="term" value="F:transmembrane transporter activity"/>
    <property type="evidence" value="ECO:0007669"/>
    <property type="project" value="InterPro"/>
</dbReference>
<feature type="transmembrane region" description="Helical" evidence="6">
    <location>
        <begin position="147"/>
        <end position="168"/>
    </location>
</feature>
<dbReference type="Pfam" id="PF07690">
    <property type="entry name" value="MFS_1"/>
    <property type="match status" value="1"/>
</dbReference>
<feature type="transmembrane region" description="Helical" evidence="6">
    <location>
        <begin position="174"/>
        <end position="196"/>
    </location>
</feature>
<feature type="transmembrane region" description="Helical" evidence="6">
    <location>
        <begin position="251"/>
        <end position="272"/>
    </location>
</feature>
<protein>
    <submittedName>
        <fullName evidence="8">MFS transporter</fullName>
    </submittedName>
</protein>
<keyword evidence="4 6" id="KW-1133">Transmembrane helix</keyword>
<comment type="caution">
    <text evidence="8">The sequence shown here is derived from an EMBL/GenBank/DDBJ whole genome shotgun (WGS) entry which is preliminary data.</text>
</comment>
<keyword evidence="9" id="KW-1185">Reference proteome</keyword>
<feature type="transmembrane region" description="Helical" evidence="6">
    <location>
        <begin position="57"/>
        <end position="76"/>
    </location>
</feature>
<reference evidence="9" key="1">
    <citation type="submission" date="2018-05" db="EMBL/GenBank/DDBJ databases">
        <authorList>
            <person name="Li X."/>
        </authorList>
    </citation>
    <scope>NUCLEOTIDE SEQUENCE [LARGE SCALE GENOMIC DNA]</scope>
    <source>
        <strain evidence="9">HKS-05</strain>
    </source>
</reference>
<evidence type="ECO:0000256" key="4">
    <source>
        <dbReference type="ARBA" id="ARBA00022989"/>
    </source>
</evidence>